<comment type="caution">
    <text evidence="7">The sequence shown here is derived from an EMBL/GenBank/DDBJ whole genome shotgun (WGS) entry which is preliminary data.</text>
</comment>
<evidence type="ECO:0000256" key="4">
    <source>
        <dbReference type="ARBA" id="ARBA00022989"/>
    </source>
</evidence>
<dbReference type="Pfam" id="PF13520">
    <property type="entry name" value="AA_permease_2"/>
    <property type="match status" value="1"/>
</dbReference>
<dbReference type="GO" id="GO:0005886">
    <property type="term" value="C:plasma membrane"/>
    <property type="evidence" value="ECO:0007669"/>
    <property type="project" value="UniProtKB-SubCell"/>
</dbReference>
<keyword evidence="3 6" id="KW-0812">Transmembrane</keyword>
<feature type="transmembrane region" description="Helical" evidence="6">
    <location>
        <begin position="96"/>
        <end position="117"/>
    </location>
</feature>
<dbReference type="AlphaFoldDB" id="A0A4Y9FZ35"/>
<evidence type="ECO:0000313" key="8">
    <source>
        <dbReference type="Proteomes" id="UP000298358"/>
    </source>
</evidence>
<dbReference type="PIRSF" id="PIRSF006060">
    <property type="entry name" value="AA_transporter"/>
    <property type="match status" value="1"/>
</dbReference>
<comment type="subcellular location">
    <subcellularLocation>
        <location evidence="1">Cell membrane</location>
        <topology evidence="1">Multi-pass membrane protein</topology>
    </subcellularLocation>
</comment>
<feature type="transmembrane region" description="Helical" evidence="6">
    <location>
        <begin position="205"/>
        <end position="226"/>
    </location>
</feature>
<feature type="transmembrane region" description="Helical" evidence="6">
    <location>
        <begin position="24"/>
        <end position="45"/>
    </location>
</feature>
<feature type="transmembrane region" description="Helical" evidence="6">
    <location>
        <begin position="137"/>
        <end position="162"/>
    </location>
</feature>
<evidence type="ECO:0000256" key="5">
    <source>
        <dbReference type="ARBA" id="ARBA00023136"/>
    </source>
</evidence>
<keyword evidence="2" id="KW-1003">Cell membrane</keyword>
<feature type="transmembrane region" description="Helical" evidence="6">
    <location>
        <begin position="246"/>
        <end position="269"/>
    </location>
</feature>
<dbReference type="Gene3D" id="1.20.1740.10">
    <property type="entry name" value="Amino acid/polyamine transporter I"/>
    <property type="match status" value="1"/>
</dbReference>
<dbReference type="RefSeq" id="WP_135112196.1">
    <property type="nucleotide sequence ID" value="NZ_JADGLL010000001.1"/>
</dbReference>
<feature type="transmembrane region" description="Helical" evidence="6">
    <location>
        <begin position="347"/>
        <end position="370"/>
    </location>
</feature>
<organism evidence="7 8">
    <name type="scientific">Microbacterium paludicola</name>
    <dbReference type="NCBI Taxonomy" id="300019"/>
    <lineage>
        <taxon>Bacteria</taxon>
        <taxon>Bacillati</taxon>
        <taxon>Actinomycetota</taxon>
        <taxon>Actinomycetes</taxon>
        <taxon>Micrococcales</taxon>
        <taxon>Microbacteriaceae</taxon>
        <taxon>Microbacterium</taxon>
    </lineage>
</organism>
<feature type="transmembrane region" description="Helical" evidence="6">
    <location>
        <begin position="293"/>
        <end position="317"/>
    </location>
</feature>
<keyword evidence="8" id="KW-1185">Reference proteome</keyword>
<dbReference type="Proteomes" id="UP000298358">
    <property type="component" value="Unassembled WGS sequence"/>
</dbReference>
<dbReference type="OrthoDB" id="138827at2"/>
<protein>
    <submittedName>
        <fullName evidence="7">Amino acid permease</fullName>
    </submittedName>
</protein>
<dbReference type="PANTHER" id="PTHR42770:SF7">
    <property type="entry name" value="MEMBRANE PROTEIN"/>
    <property type="match status" value="1"/>
</dbReference>
<accession>A0A4Y9FZ35</accession>
<reference evidence="7 8" key="1">
    <citation type="submission" date="2019-03" db="EMBL/GenBank/DDBJ databases">
        <title>Diversity of the mouse oral microbiome.</title>
        <authorList>
            <person name="Joseph S."/>
            <person name="Aduse-Opoku J."/>
            <person name="Curtis M."/>
            <person name="Wade W."/>
            <person name="Hashim A."/>
        </authorList>
    </citation>
    <scope>NUCLEOTIDE SEQUENCE [LARGE SCALE GENOMIC DNA]</scope>
    <source>
        <strain evidence="7 8">P1012</strain>
    </source>
</reference>
<dbReference type="PANTHER" id="PTHR42770">
    <property type="entry name" value="AMINO ACID TRANSPORTER-RELATED"/>
    <property type="match status" value="1"/>
</dbReference>
<evidence type="ECO:0000256" key="6">
    <source>
        <dbReference type="SAM" id="Phobius"/>
    </source>
</evidence>
<gene>
    <name evidence="7" type="ORF">E4U02_00850</name>
</gene>
<feature type="transmembrane region" description="Helical" evidence="6">
    <location>
        <begin position="169"/>
        <end position="193"/>
    </location>
</feature>
<dbReference type="GO" id="GO:0022857">
    <property type="term" value="F:transmembrane transporter activity"/>
    <property type="evidence" value="ECO:0007669"/>
    <property type="project" value="InterPro"/>
</dbReference>
<keyword evidence="5 6" id="KW-0472">Membrane</keyword>
<name>A0A4Y9FZ35_9MICO</name>
<proteinExistence type="predicted"/>
<evidence type="ECO:0000313" key="7">
    <source>
        <dbReference type="EMBL" id="TFU34683.1"/>
    </source>
</evidence>
<dbReference type="InterPro" id="IPR002293">
    <property type="entry name" value="AA/rel_permease1"/>
</dbReference>
<evidence type="ECO:0000256" key="2">
    <source>
        <dbReference type="ARBA" id="ARBA00022475"/>
    </source>
</evidence>
<dbReference type="InterPro" id="IPR050367">
    <property type="entry name" value="APC_superfamily"/>
</dbReference>
<keyword evidence="4 6" id="KW-1133">Transmembrane helix</keyword>
<feature type="transmembrane region" description="Helical" evidence="6">
    <location>
        <begin position="51"/>
        <end position="75"/>
    </location>
</feature>
<feature type="transmembrane region" description="Helical" evidence="6">
    <location>
        <begin position="413"/>
        <end position="430"/>
    </location>
</feature>
<feature type="transmembrane region" description="Helical" evidence="6">
    <location>
        <begin position="376"/>
        <end position="393"/>
    </location>
</feature>
<evidence type="ECO:0000256" key="1">
    <source>
        <dbReference type="ARBA" id="ARBA00004651"/>
    </source>
</evidence>
<evidence type="ECO:0000256" key="3">
    <source>
        <dbReference type="ARBA" id="ARBA00022692"/>
    </source>
</evidence>
<sequence>MTCVQTEGGHREGGFVKAMGSVDALFVGFGAMIGFGWITLTSGWLTTAGTWGAMLAFVVGGAIMVLVGLVYSELVSAMPRAGGEHNYLMRGMGPRWSLVGSWAITGGYITVILFEAVATPRTFDYLFPGLASLMPMYTIAGFEVGLPWALVGVVAAIAVTWINIRGVKITSLVQTFVVSFLLLVAALLVFGGFAGGDIANTEPAFVGGVAGFAIVLGAVPFLFVGFDVIPQAAEEIDLPPRRIGRILILSVAMAVAFYLIVIFVTSLAMPASELAAFDLVTADALAIMLGADFWGRVVIAGGLAGILTSWIGFLLGASRLLWAMSMSGMIPAWFGRIHPRYRTPSNAILFIGALSVIAPFGGTAMLGWAVDGGSPMIVLAYALVALSFCLLRIKDPGMERPFRVGRGRTTGMVVGVAASVLCVLLFLLYIPGLTPISITLAWQSYLIFGVWMLVGVAFAFRLPGGIKAGPDTEAILLAEIAARRGRTSSGT</sequence>
<dbReference type="EMBL" id="SPQB01000001">
    <property type="protein sequence ID" value="TFU34683.1"/>
    <property type="molecule type" value="Genomic_DNA"/>
</dbReference>
<feature type="transmembrane region" description="Helical" evidence="6">
    <location>
        <begin position="442"/>
        <end position="460"/>
    </location>
</feature>